<dbReference type="EMBL" id="CP015136">
    <property type="protein sequence ID" value="AMY10847.1"/>
    <property type="molecule type" value="Genomic_DNA"/>
</dbReference>
<reference evidence="3" key="2">
    <citation type="submission" date="2016-04" db="EMBL/GenBank/DDBJ databases">
        <title>First Complete Genome Sequence of a Subdivision 6 Acidobacterium.</title>
        <authorList>
            <person name="Huang S."/>
            <person name="Vieira S."/>
            <person name="Bunk B."/>
            <person name="Riedel T."/>
            <person name="Sproeer C."/>
            <person name="Overmann J."/>
        </authorList>
    </citation>
    <scope>NUCLEOTIDE SEQUENCE [LARGE SCALE GENOMIC DNA]</scope>
    <source>
        <strain evidence="3">DSM 100886 HEG_-6_39</strain>
    </source>
</reference>
<proteinExistence type="predicted"/>
<dbReference type="InterPro" id="IPR001506">
    <property type="entry name" value="Peptidase_M12A"/>
</dbReference>
<gene>
    <name evidence="2" type="ORF">LuPra_04090</name>
</gene>
<evidence type="ECO:0000313" key="2">
    <source>
        <dbReference type="EMBL" id="AMY10847.1"/>
    </source>
</evidence>
<sequence>MATETCTIKTVPTDQLVAAASNAIEVNPANATVPQALQRALPDEVIPPDHLAILTAKYWGSAGVKLTVGFLDNPPADLRARIVSHMNAWSATANVQFVETAVNPQVRIARTAGDGYWSYLGTDVKLIAAGQPTMNLASFTMATADSEFHRVVRHEAGHTLGFPHEHKRTEIVNRIDREKAIAHFMATQGWSREKVIAQVLTPLDTSALIATATADPNSIMCYWLPASIMKDGVAVNGGPDINALDAQFAASVYPRFANWQLLDNNPSTGAIAADGAALYQMHKNGRIWKYTGTPLTGWQELDNNPATKKIAVANGNLYQLHNNGRIWKYVSPPMTGWQEIDNNPATVDIVATSGDLYQLHNNGRIWKYTGVPHTGWQELDNNPATRRIAAAGGQLYQLHSNGRIWKYVGPPMTGWQELDNNPATTSILASDGDLYQMHGNGRIWKYTGVPHTGWQELDNNPRTRQIAAGGGRLYQIHTGGAIWKYVGPPLTGWQQIDGNGASTSIAASGNSLYQLHNTGLIWRYTG</sequence>
<dbReference type="InterPro" id="IPR006624">
    <property type="entry name" value="Beta-propeller_rpt_TECPR"/>
</dbReference>
<dbReference type="Gene3D" id="3.40.390.10">
    <property type="entry name" value="Collagenase (Catalytic Domain)"/>
    <property type="match status" value="1"/>
</dbReference>
<dbReference type="GO" id="GO:0006508">
    <property type="term" value="P:proteolysis"/>
    <property type="evidence" value="ECO:0007669"/>
    <property type="project" value="InterPro"/>
</dbReference>
<accession>A0A143PQ57</accession>
<feature type="domain" description="Peptidase M12A" evidence="1">
    <location>
        <begin position="78"/>
        <end position="173"/>
    </location>
</feature>
<evidence type="ECO:0000259" key="1">
    <source>
        <dbReference type="Pfam" id="PF01400"/>
    </source>
</evidence>
<dbReference type="GO" id="GO:0004222">
    <property type="term" value="F:metalloendopeptidase activity"/>
    <property type="evidence" value="ECO:0007669"/>
    <property type="project" value="InterPro"/>
</dbReference>
<dbReference type="SUPFAM" id="SSF55486">
    <property type="entry name" value="Metalloproteases ('zincins'), catalytic domain"/>
    <property type="match status" value="1"/>
</dbReference>
<reference evidence="2 3" key="1">
    <citation type="journal article" date="2016" name="Genome Announc.">
        <title>First Complete Genome Sequence of a Subdivision 6 Acidobacterium Strain.</title>
        <authorList>
            <person name="Huang S."/>
            <person name="Vieira S."/>
            <person name="Bunk B."/>
            <person name="Riedel T."/>
            <person name="Sproer C."/>
            <person name="Overmann J."/>
        </authorList>
    </citation>
    <scope>NUCLEOTIDE SEQUENCE [LARGE SCALE GENOMIC DNA]</scope>
    <source>
        <strain evidence="3">DSM 100886 HEG_-6_39</strain>
    </source>
</reference>
<dbReference type="RefSeq" id="WP_157899470.1">
    <property type="nucleotide sequence ID" value="NZ_CP015136.1"/>
</dbReference>
<evidence type="ECO:0000313" key="3">
    <source>
        <dbReference type="Proteomes" id="UP000076079"/>
    </source>
</evidence>
<dbReference type="OrthoDB" id="3669864at2"/>
<dbReference type="SMART" id="SM00706">
    <property type="entry name" value="TECPR"/>
    <property type="match status" value="5"/>
</dbReference>
<organism evidence="2 3">
    <name type="scientific">Luteitalea pratensis</name>
    <dbReference type="NCBI Taxonomy" id="1855912"/>
    <lineage>
        <taxon>Bacteria</taxon>
        <taxon>Pseudomonadati</taxon>
        <taxon>Acidobacteriota</taxon>
        <taxon>Vicinamibacteria</taxon>
        <taxon>Vicinamibacterales</taxon>
        <taxon>Vicinamibacteraceae</taxon>
        <taxon>Luteitalea</taxon>
    </lineage>
</organism>
<dbReference type="KEGG" id="abac:LuPra_04090"/>
<keyword evidence="3" id="KW-1185">Reference proteome</keyword>
<dbReference type="Pfam" id="PF01400">
    <property type="entry name" value="Astacin"/>
    <property type="match status" value="1"/>
</dbReference>
<dbReference type="InterPro" id="IPR024079">
    <property type="entry name" value="MetalloPept_cat_dom_sf"/>
</dbReference>
<dbReference type="Proteomes" id="UP000076079">
    <property type="component" value="Chromosome"/>
</dbReference>
<name>A0A143PQ57_LUTPR</name>
<dbReference type="STRING" id="1855912.LuPra_04090"/>
<dbReference type="AlphaFoldDB" id="A0A143PQ57"/>
<protein>
    <recommendedName>
        <fullName evidence="1">Peptidase M12A domain-containing protein</fullName>
    </recommendedName>
</protein>
<dbReference type="PATRIC" id="fig|1813736.3.peg.4327"/>